<evidence type="ECO:0000256" key="2">
    <source>
        <dbReference type="ARBA" id="ARBA00022630"/>
    </source>
</evidence>
<evidence type="ECO:0000313" key="6">
    <source>
        <dbReference type="EMBL" id="RPD56659.1"/>
    </source>
</evidence>
<dbReference type="PANTHER" id="PTHR43735">
    <property type="entry name" value="APOPTOSIS-INDUCING FACTOR 1"/>
    <property type="match status" value="1"/>
</dbReference>
<protein>
    <submittedName>
        <fullName evidence="6">FAD/NAD(P)-binding domain-containing protein</fullName>
    </submittedName>
</protein>
<evidence type="ECO:0000256" key="4">
    <source>
        <dbReference type="ARBA" id="ARBA00023002"/>
    </source>
</evidence>
<dbReference type="GO" id="GO:0005737">
    <property type="term" value="C:cytoplasm"/>
    <property type="evidence" value="ECO:0007669"/>
    <property type="project" value="TreeGrafter"/>
</dbReference>
<dbReference type="InterPro" id="IPR036188">
    <property type="entry name" value="FAD/NAD-bd_sf"/>
</dbReference>
<organism evidence="6 7">
    <name type="scientific">Lentinus tigrinus ALCF2SS1-6</name>
    <dbReference type="NCBI Taxonomy" id="1328759"/>
    <lineage>
        <taxon>Eukaryota</taxon>
        <taxon>Fungi</taxon>
        <taxon>Dikarya</taxon>
        <taxon>Basidiomycota</taxon>
        <taxon>Agaricomycotina</taxon>
        <taxon>Agaricomycetes</taxon>
        <taxon>Polyporales</taxon>
        <taxon>Polyporaceae</taxon>
        <taxon>Lentinus</taxon>
    </lineage>
</organism>
<keyword evidence="7" id="KW-1185">Reference proteome</keyword>
<sequence>MPSDDTARISPTASPSFLTWLSSLFFGSSTYTPMAEKVPKKNVVVVGGGAAGGTLARGLSKTLDASQYNLILVNDRTFFVHLIAMARVAVSGEDKLEDKALFGFDKLLYNGNGTVKIGKAVAIAEEEAGKGGQLVLEDGERIPYTALVLATGSTWPSIIELPQTESEARTHINSWRSKVEKAQHVVVVGGGAVGIEVAGEIREAHLKKKITLIHKQSLLLNSVYPDKYRKDIERRLRIRNVDLILDDEIENPTEGVAGVTTKSGKSLPDADLVIQAFGAKPNTAFIKSLGEDVVNEHGFVKVNEFLEVPGHPGVFAVGDIIDWKEQKQGAKANTHVKVVSANVVSFLHGQPLKKEYKGSPEMILIPLGKSGGAGYADLLWGILMGDFLSRMLKGKDLFVSMIRSQRGL</sequence>
<dbReference type="OrthoDB" id="202203at2759"/>
<dbReference type="SUPFAM" id="SSF51905">
    <property type="entry name" value="FAD/NAD(P)-binding domain"/>
    <property type="match status" value="1"/>
</dbReference>
<evidence type="ECO:0000259" key="5">
    <source>
        <dbReference type="Pfam" id="PF07992"/>
    </source>
</evidence>
<keyword evidence="4" id="KW-0560">Oxidoreductase</keyword>
<accession>A0A5C2S046</accession>
<dbReference type="AlphaFoldDB" id="A0A5C2S046"/>
<dbReference type="GO" id="GO:0004174">
    <property type="term" value="F:electron-transferring-flavoprotein dehydrogenase activity"/>
    <property type="evidence" value="ECO:0007669"/>
    <property type="project" value="TreeGrafter"/>
</dbReference>
<evidence type="ECO:0000256" key="1">
    <source>
        <dbReference type="ARBA" id="ARBA00006442"/>
    </source>
</evidence>
<reference evidence="6" key="1">
    <citation type="journal article" date="2018" name="Genome Biol. Evol.">
        <title>Genomics and development of Lentinus tigrinus, a white-rot wood-decaying mushroom with dimorphic fruiting bodies.</title>
        <authorList>
            <person name="Wu B."/>
            <person name="Xu Z."/>
            <person name="Knudson A."/>
            <person name="Carlson A."/>
            <person name="Chen N."/>
            <person name="Kovaka S."/>
            <person name="LaButti K."/>
            <person name="Lipzen A."/>
            <person name="Pennachio C."/>
            <person name="Riley R."/>
            <person name="Schakwitz W."/>
            <person name="Umezawa K."/>
            <person name="Ohm R.A."/>
            <person name="Grigoriev I.V."/>
            <person name="Nagy L.G."/>
            <person name="Gibbons J."/>
            <person name="Hibbett D."/>
        </authorList>
    </citation>
    <scope>NUCLEOTIDE SEQUENCE [LARGE SCALE GENOMIC DNA]</scope>
    <source>
        <strain evidence="6">ALCF2SS1-6</strain>
    </source>
</reference>
<name>A0A5C2S046_9APHY</name>
<dbReference type="InterPro" id="IPR023753">
    <property type="entry name" value="FAD/NAD-binding_dom"/>
</dbReference>
<dbReference type="Gene3D" id="3.50.50.100">
    <property type="match status" value="1"/>
</dbReference>
<gene>
    <name evidence="6" type="ORF">L227DRAFT_578596</name>
</gene>
<dbReference type="PANTHER" id="PTHR43735:SF3">
    <property type="entry name" value="FERROPTOSIS SUPPRESSOR PROTEIN 1"/>
    <property type="match status" value="1"/>
</dbReference>
<evidence type="ECO:0000313" key="7">
    <source>
        <dbReference type="Proteomes" id="UP000313359"/>
    </source>
</evidence>
<keyword evidence="3" id="KW-0274">FAD</keyword>
<dbReference type="EMBL" id="ML122286">
    <property type="protein sequence ID" value="RPD56659.1"/>
    <property type="molecule type" value="Genomic_DNA"/>
</dbReference>
<dbReference type="PRINTS" id="PR00368">
    <property type="entry name" value="FADPNR"/>
</dbReference>
<evidence type="ECO:0000256" key="3">
    <source>
        <dbReference type="ARBA" id="ARBA00022827"/>
    </source>
</evidence>
<dbReference type="GO" id="GO:0050660">
    <property type="term" value="F:flavin adenine dinucleotide binding"/>
    <property type="evidence" value="ECO:0007669"/>
    <property type="project" value="TreeGrafter"/>
</dbReference>
<comment type="similarity">
    <text evidence="1">Belongs to the FAD-dependent oxidoreductase family.</text>
</comment>
<proteinExistence type="inferred from homology"/>
<dbReference type="STRING" id="1328759.A0A5C2S046"/>
<keyword evidence="2" id="KW-0285">Flavoprotein</keyword>
<feature type="domain" description="FAD/NAD(P)-binding" evidence="5">
    <location>
        <begin position="42"/>
        <end position="326"/>
    </location>
</feature>
<dbReference type="Proteomes" id="UP000313359">
    <property type="component" value="Unassembled WGS sequence"/>
</dbReference>
<dbReference type="Pfam" id="PF07992">
    <property type="entry name" value="Pyr_redox_2"/>
    <property type="match status" value="1"/>
</dbReference>
<dbReference type="PRINTS" id="PR00469">
    <property type="entry name" value="PNDRDTASEII"/>
</dbReference>